<dbReference type="OrthoDB" id="5125733at2759"/>
<evidence type="ECO:0000313" key="1">
    <source>
        <dbReference type="EMBL" id="KAF2847932.1"/>
    </source>
</evidence>
<name>A0A6A7AXT8_9PLEO</name>
<reference evidence="1" key="1">
    <citation type="submission" date="2020-01" db="EMBL/GenBank/DDBJ databases">
        <authorList>
            <consortium name="DOE Joint Genome Institute"/>
            <person name="Haridas S."/>
            <person name="Albert R."/>
            <person name="Binder M."/>
            <person name="Bloem J."/>
            <person name="Labutti K."/>
            <person name="Salamov A."/>
            <person name="Andreopoulos B."/>
            <person name="Baker S.E."/>
            <person name="Barry K."/>
            <person name="Bills G."/>
            <person name="Bluhm B.H."/>
            <person name="Cannon C."/>
            <person name="Castanera R."/>
            <person name="Culley D.E."/>
            <person name="Daum C."/>
            <person name="Ezra D."/>
            <person name="Gonzalez J.B."/>
            <person name="Henrissat B."/>
            <person name="Kuo A."/>
            <person name="Liang C."/>
            <person name="Lipzen A."/>
            <person name="Lutzoni F."/>
            <person name="Magnuson J."/>
            <person name="Mondo S."/>
            <person name="Nolan M."/>
            <person name="Ohm R."/>
            <person name="Pangilinan J."/>
            <person name="Park H.-J."/>
            <person name="Ramirez L."/>
            <person name="Alfaro M."/>
            <person name="Sun H."/>
            <person name="Tritt A."/>
            <person name="Yoshinaga Y."/>
            <person name="Zwiers L.-H."/>
            <person name="Turgeon B.G."/>
            <person name="Goodwin S.B."/>
            <person name="Spatafora J.W."/>
            <person name="Crous P.W."/>
            <person name="Grigoriev I.V."/>
        </authorList>
    </citation>
    <scope>NUCLEOTIDE SEQUENCE</scope>
    <source>
        <strain evidence="1">IPT5</strain>
    </source>
</reference>
<evidence type="ECO:0000313" key="2">
    <source>
        <dbReference type="Proteomes" id="UP000799423"/>
    </source>
</evidence>
<dbReference type="Proteomes" id="UP000799423">
    <property type="component" value="Unassembled WGS sequence"/>
</dbReference>
<dbReference type="EMBL" id="MU006321">
    <property type="protein sequence ID" value="KAF2847932.1"/>
    <property type="molecule type" value="Genomic_DNA"/>
</dbReference>
<keyword evidence="2" id="KW-1185">Reference proteome</keyword>
<protein>
    <submittedName>
        <fullName evidence="1">Uncharacterized protein</fullName>
    </submittedName>
</protein>
<sequence>MNCCGSTSSPRTPGIEYLPSDYPVVHSAKARTSTTIAPSWSWASVAEGHIYPSDIGRHRRSFEFELLETHVVAADFGPFASVNADVALYSDIANPTVEFSDVKIVGYGVTDPVDTALPPNTRFTCLAIATDDVFGKVVVEGLLLLPIELGAFRRVGFLRTEWVDEFQVATKRIIELH</sequence>
<gene>
    <name evidence="1" type="ORF">T440DRAFT_481250</name>
</gene>
<organism evidence="1 2">
    <name type="scientific">Plenodomus tracheiphilus IPT5</name>
    <dbReference type="NCBI Taxonomy" id="1408161"/>
    <lineage>
        <taxon>Eukaryota</taxon>
        <taxon>Fungi</taxon>
        <taxon>Dikarya</taxon>
        <taxon>Ascomycota</taxon>
        <taxon>Pezizomycotina</taxon>
        <taxon>Dothideomycetes</taxon>
        <taxon>Pleosporomycetidae</taxon>
        <taxon>Pleosporales</taxon>
        <taxon>Pleosporineae</taxon>
        <taxon>Leptosphaeriaceae</taxon>
        <taxon>Plenodomus</taxon>
    </lineage>
</organism>
<accession>A0A6A7AXT8</accession>
<dbReference type="AlphaFoldDB" id="A0A6A7AXT8"/>
<proteinExistence type="predicted"/>